<evidence type="ECO:0000313" key="1">
    <source>
        <dbReference type="EMBL" id="RAH43978.1"/>
    </source>
</evidence>
<evidence type="ECO:0000313" key="2">
    <source>
        <dbReference type="Proteomes" id="UP000249057"/>
    </source>
</evidence>
<dbReference type="Proteomes" id="UP000249057">
    <property type="component" value="Unassembled WGS sequence"/>
</dbReference>
<proteinExistence type="predicted"/>
<reference evidence="1" key="1">
    <citation type="submission" date="2018-02" db="EMBL/GenBank/DDBJ databases">
        <title>The genomes of Aspergillus section Nigri reveals drivers in fungal speciation.</title>
        <authorList>
            <consortium name="DOE Joint Genome Institute"/>
            <person name="Vesth T.C."/>
            <person name="Nybo J."/>
            <person name="Theobald S."/>
            <person name="Brandl J."/>
            <person name="Frisvad J.C."/>
            <person name="Nielsen K.F."/>
            <person name="Lyhne E.K."/>
            <person name="Kogle M.E."/>
            <person name="Kuo A."/>
            <person name="Riley R."/>
            <person name="Clum A."/>
            <person name="Nolan M."/>
            <person name="Lipzen A."/>
            <person name="Salamov A."/>
            <person name="Henrissat B."/>
            <person name="Wiebenga A."/>
            <person name="De vries R.P."/>
            <person name="Grigoriev I.V."/>
            <person name="Mortensen U.H."/>
            <person name="Andersen M.R."/>
            <person name="Baker S.E."/>
        </authorList>
    </citation>
    <scope>NUCLEOTIDE SEQUENCE</scope>
    <source>
        <strain evidence="1">CBS 621.78</strain>
    </source>
</reference>
<accession>A0ACD1G3Y2</accession>
<protein>
    <submittedName>
        <fullName evidence="1">Uncharacterized protein</fullName>
    </submittedName>
</protein>
<gene>
    <name evidence="1" type="ORF">BO95DRAFT_193339</name>
</gene>
<dbReference type="EMBL" id="KZ825358">
    <property type="protein sequence ID" value="RAH43978.1"/>
    <property type="molecule type" value="Genomic_DNA"/>
</dbReference>
<organism evidence="1 2">
    <name type="scientific">Aspergillus brunneoviolaceus CBS 621.78</name>
    <dbReference type="NCBI Taxonomy" id="1450534"/>
    <lineage>
        <taxon>Eukaryota</taxon>
        <taxon>Fungi</taxon>
        <taxon>Dikarya</taxon>
        <taxon>Ascomycota</taxon>
        <taxon>Pezizomycotina</taxon>
        <taxon>Eurotiomycetes</taxon>
        <taxon>Eurotiomycetidae</taxon>
        <taxon>Eurotiales</taxon>
        <taxon>Aspergillaceae</taxon>
        <taxon>Aspergillus</taxon>
        <taxon>Aspergillus subgen. Circumdati</taxon>
    </lineage>
</organism>
<sequence>MESLPPELFDAIATCLAYLDLCALRLTYKALYRATLPVFACQYFQRIHSLVTPERMAPQVHFSRLMRLHPHWVEVTLSDLALSLRSAAPSLRVVTLVALNLKENLPDSSERFRAPHGHLAELPQHS</sequence>
<keyword evidence="2" id="KW-1185">Reference proteome</keyword>
<name>A0ACD1G3Y2_9EURO</name>